<evidence type="ECO:0000256" key="2">
    <source>
        <dbReference type="ARBA" id="ARBA00023015"/>
    </source>
</evidence>
<keyword evidence="9" id="KW-1185">Reference proteome</keyword>
<dbReference type="Pfam" id="PF04082">
    <property type="entry name" value="Fungal_trans"/>
    <property type="match status" value="1"/>
</dbReference>
<evidence type="ECO:0000313" key="8">
    <source>
        <dbReference type="EMBL" id="PSN65683.1"/>
    </source>
</evidence>
<sequence>MLTHRISLEALIEENNRLRDSGAVEGVSRSIAIPNTADSNDALQNPLFDERPWFHTVSSSDLPIHIGEAADAAFATRFRQTLATVCTNHLPRMSYVPDASLMLPTDTQYRWPSPERARFLIRVAFDTVCRCYHIIRKSVVRENLETAIKSEGNGDRLVIGKLFALFALGEVYSARAAVQEAVFPGLVYFTQARSLVSEPMERPQLDAVEVTLLLVVYSFTLNRRHSAYIFASSAIRLGLIMGMQLNIPDHQCRDRAAREHRVRLWWTTYILDRTCTSKIGLPVSVADDDIQVDLPGVDGAESFDAVDFQDLEYELRSIGLSRIAAMSTVQIYSRRGHRNPFSQRVQAVLKDLDRWMDTLPAKFYLRADGSSLPEPHIVYLHLRFNQSVILATRPILLHVLGVHQQALADNVDPKTVVPDTARTLAETCMQCARHSYQIITDAWVRGTFATFDYFHTQYLFSAATILAISSLLGSRKSEDDTYKLENAVDLLRQLDLSGSFVAREFCEHVDAMQKSMAATHSGTSIEALSRHRQGTNEEPAASSSGRELTAGMALADPSLRDFLAETDLGIPGFDDSMFDNSRTLFWPEIEDAW</sequence>
<dbReference type="GO" id="GO:0006351">
    <property type="term" value="P:DNA-templated transcription"/>
    <property type="evidence" value="ECO:0007669"/>
    <property type="project" value="InterPro"/>
</dbReference>
<evidence type="ECO:0000256" key="4">
    <source>
        <dbReference type="ARBA" id="ARBA00023163"/>
    </source>
</evidence>
<comment type="subcellular location">
    <subcellularLocation>
        <location evidence="1">Nucleus</location>
    </subcellularLocation>
</comment>
<protein>
    <recommendedName>
        <fullName evidence="7">Xylanolytic transcriptional activator regulatory domain-containing protein</fullName>
    </recommendedName>
</protein>
<keyword evidence="5" id="KW-0539">Nucleus</keyword>
<gene>
    <name evidence="8" type="ORF">BS50DRAFT_396162</name>
</gene>
<keyword evidence="3" id="KW-0238">DNA-binding</keyword>
<dbReference type="GO" id="GO:0008270">
    <property type="term" value="F:zinc ion binding"/>
    <property type="evidence" value="ECO:0007669"/>
    <property type="project" value="InterPro"/>
</dbReference>
<dbReference type="AlphaFoldDB" id="A0A2T2NJS0"/>
<proteinExistence type="predicted"/>
<dbReference type="PANTHER" id="PTHR47540:SF6">
    <property type="entry name" value="ZN(II)2CYS6 TRANSCRIPTION FACTOR (EUROFUNG)"/>
    <property type="match status" value="1"/>
</dbReference>
<evidence type="ECO:0000256" key="6">
    <source>
        <dbReference type="SAM" id="MobiDB-lite"/>
    </source>
</evidence>
<evidence type="ECO:0000259" key="7">
    <source>
        <dbReference type="SMART" id="SM00906"/>
    </source>
</evidence>
<accession>A0A2T2NJS0</accession>
<name>A0A2T2NJS0_CORCC</name>
<keyword evidence="4" id="KW-0804">Transcription</keyword>
<evidence type="ECO:0000256" key="3">
    <source>
        <dbReference type="ARBA" id="ARBA00023125"/>
    </source>
</evidence>
<feature type="domain" description="Xylanolytic transcriptional activator regulatory" evidence="7">
    <location>
        <begin position="227"/>
        <end position="301"/>
    </location>
</feature>
<dbReference type="InterPro" id="IPR051711">
    <property type="entry name" value="Stress_Response_Reg"/>
</dbReference>
<organism evidence="8 9">
    <name type="scientific">Corynespora cassiicola Philippines</name>
    <dbReference type="NCBI Taxonomy" id="1448308"/>
    <lineage>
        <taxon>Eukaryota</taxon>
        <taxon>Fungi</taxon>
        <taxon>Dikarya</taxon>
        <taxon>Ascomycota</taxon>
        <taxon>Pezizomycotina</taxon>
        <taxon>Dothideomycetes</taxon>
        <taxon>Pleosporomycetidae</taxon>
        <taxon>Pleosporales</taxon>
        <taxon>Corynesporascaceae</taxon>
        <taxon>Corynespora</taxon>
    </lineage>
</organism>
<feature type="region of interest" description="Disordered" evidence="6">
    <location>
        <begin position="518"/>
        <end position="547"/>
    </location>
</feature>
<reference evidence="8 9" key="1">
    <citation type="journal article" date="2018" name="Front. Microbiol.">
        <title>Genome-Wide Analysis of Corynespora cassiicola Leaf Fall Disease Putative Effectors.</title>
        <authorList>
            <person name="Lopez D."/>
            <person name="Ribeiro S."/>
            <person name="Label P."/>
            <person name="Fumanal B."/>
            <person name="Venisse J.S."/>
            <person name="Kohler A."/>
            <person name="de Oliveira R.R."/>
            <person name="Labutti K."/>
            <person name="Lipzen A."/>
            <person name="Lail K."/>
            <person name="Bauer D."/>
            <person name="Ohm R.A."/>
            <person name="Barry K.W."/>
            <person name="Spatafora J."/>
            <person name="Grigoriev I.V."/>
            <person name="Martin F.M."/>
            <person name="Pujade-Renaud V."/>
        </authorList>
    </citation>
    <scope>NUCLEOTIDE SEQUENCE [LARGE SCALE GENOMIC DNA]</scope>
    <source>
        <strain evidence="8 9">Philippines</strain>
    </source>
</reference>
<keyword evidence="2" id="KW-0805">Transcription regulation</keyword>
<dbReference type="GO" id="GO:0043565">
    <property type="term" value="F:sequence-specific DNA binding"/>
    <property type="evidence" value="ECO:0007669"/>
    <property type="project" value="TreeGrafter"/>
</dbReference>
<dbReference type="CDD" id="cd12148">
    <property type="entry name" value="fungal_TF_MHR"/>
    <property type="match status" value="1"/>
</dbReference>
<dbReference type="SMART" id="SM00906">
    <property type="entry name" value="Fungal_trans"/>
    <property type="match status" value="1"/>
</dbReference>
<dbReference type="EMBL" id="KZ678136">
    <property type="protein sequence ID" value="PSN65683.1"/>
    <property type="molecule type" value="Genomic_DNA"/>
</dbReference>
<evidence type="ECO:0000256" key="5">
    <source>
        <dbReference type="ARBA" id="ARBA00023242"/>
    </source>
</evidence>
<evidence type="ECO:0000256" key="1">
    <source>
        <dbReference type="ARBA" id="ARBA00004123"/>
    </source>
</evidence>
<evidence type="ECO:0000313" key="9">
    <source>
        <dbReference type="Proteomes" id="UP000240883"/>
    </source>
</evidence>
<dbReference type="STRING" id="1448308.A0A2T2NJS0"/>
<dbReference type="OrthoDB" id="3266505at2759"/>
<dbReference type="GO" id="GO:0045944">
    <property type="term" value="P:positive regulation of transcription by RNA polymerase II"/>
    <property type="evidence" value="ECO:0007669"/>
    <property type="project" value="TreeGrafter"/>
</dbReference>
<dbReference type="Proteomes" id="UP000240883">
    <property type="component" value="Unassembled WGS sequence"/>
</dbReference>
<dbReference type="GO" id="GO:0005634">
    <property type="term" value="C:nucleus"/>
    <property type="evidence" value="ECO:0007669"/>
    <property type="project" value="UniProtKB-SubCell"/>
</dbReference>
<dbReference type="PANTHER" id="PTHR47540">
    <property type="entry name" value="THIAMINE REPRESSIBLE GENES REGULATORY PROTEIN THI5"/>
    <property type="match status" value="1"/>
</dbReference>
<dbReference type="InterPro" id="IPR007219">
    <property type="entry name" value="XnlR_reg_dom"/>
</dbReference>